<evidence type="ECO:0000256" key="1">
    <source>
        <dbReference type="SAM" id="Phobius"/>
    </source>
</evidence>
<dbReference type="Proteomes" id="UP000092993">
    <property type="component" value="Unassembled WGS sequence"/>
</dbReference>
<comment type="caution">
    <text evidence="2">The sequence shown here is derived from an EMBL/GenBank/DDBJ whole genome shotgun (WGS) entry which is preliminary data.</text>
</comment>
<proteinExistence type="predicted"/>
<keyword evidence="1" id="KW-0812">Transmembrane</keyword>
<evidence type="ECO:0000313" key="3">
    <source>
        <dbReference type="Proteomes" id="UP000092993"/>
    </source>
</evidence>
<sequence length="217" mass="24783">MSSGFIDRWIAYFLFGTLLTINVALFILQIVAVHRGGGELIAFMLIEVYIIVFILAHVACRKRSRYCESRGLNTIWGLVCFAWFGNSLNCLLISLQRLPELVRSFSRLSNPHAAAIAYRGLTWTSWTLMILINVGIMIFAKRLRQVHYFWGPPVVKEVPIQLGTFNIISGPDLSGYSAHGEKEYKDLRPLEPTYDPHRKQYHGKQSFRNSCWGGEDV</sequence>
<feature type="transmembrane region" description="Helical" evidence="1">
    <location>
        <begin position="40"/>
        <end position="60"/>
    </location>
</feature>
<keyword evidence="1" id="KW-1133">Transmembrane helix</keyword>
<organism evidence="2 3">
    <name type="scientific">Grifola frondosa</name>
    <name type="common">Maitake</name>
    <name type="synonym">Polyporus frondosus</name>
    <dbReference type="NCBI Taxonomy" id="5627"/>
    <lineage>
        <taxon>Eukaryota</taxon>
        <taxon>Fungi</taxon>
        <taxon>Dikarya</taxon>
        <taxon>Basidiomycota</taxon>
        <taxon>Agaricomycotina</taxon>
        <taxon>Agaricomycetes</taxon>
        <taxon>Polyporales</taxon>
        <taxon>Grifolaceae</taxon>
        <taxon>Grifola</taxon>
    </lineage>
</organism>
<feature type="transmembrane region" description="Helical" evidence="1">
    <location>
        <begin position="12"/>
        <end position="34"/>
    </location>
</feature>
<feature type="transmembrane region" description="Helical" evidence="1">
    <location>
        <begin position="116"/>
        <end position="140"/>
    </location>
</feature>
<protein>
    <submittedName>
        <fullName evidence="2">Uncharacterized protein</fullName>
    </submittedName>
</protein>
<keyword evidence="1" id="KW-0472">Membrane</keyword>
<keyword evidence="3" id="KW-1185">Reference proteome</keyword>
<evidence type="ECO:0000313" key="2">
    <source>
        <dbReference type="EMBL" id="OBZ75190.1"/>
    </source>
</evidence>
<dbReference type="EMBL" id="LUGG01000004">
    <property type="protein sequence ID" value="OBZ75190.1"/>
    <property type="molecule type" value="Genomic_DNA"/>
</dbReference>
<reference evidence="2 3" key="1">
    <citation type="submission" date="2016-03" db="EMBL/GenBank/DDBJ databases">
        <title>Whole genome sequencing of Grifola frondosa 9006-11.</title>
        <authorList>
            <person name="Min B."/>
            <person name="Park H."/>
            <person name="Kim J.-G."/>
            <person name="Cho H."/>
            <person name="Oh Y.-L."/>
            <person name="Kong W.-S."/>
            <person name="Choi I.-G."/>
        </authorList>
    </citation>
    <scope>NUCLEOTIDE SEQUENCE [LARGE SCALE GENOMIC DNA]</scope>
    <source>
        <strain evidence="2 3">9006-11</strain>
    </source>
</reference>
<gene>
    <name evidence="2" type="ORF">A0H81_04546</name>
</gene>
<feature type="transmembrane region" description="Helical" evidence="1">
    <location>
        <begin position="72"/>
        <end position="96"/>
    </location>
</feature>
<name>A0A1C7ME74_GRIFR</name>
<accession>A0A1C7ME74</accession>
<dbReference type="AlphaFoldDB" id="A0A1C7ME74"/>